<dbReference type="Proteomes" id="UP000823941">
    <property type="component" value="Chromosome 31"/>
</dbReference>
<proteinExistence type="predicted"/>
<evidence type="ECO:0000259" key="5">
    <source>
        <dbReference type="Pfam" id="PF25390"/>
    </source>
</evidence>
<feature type="compositionally biased region" description="Basic and acidic residues" evidence="4">
    <location>
        <begin position="496"/>
        <end position="506"/>
    </location>
</feature>
<dbReference type="Pfam" id="PF25390">
    <property type="entry name" value="WD40_RLD"/>
    <property type="match status" value="1"/>
</dbReference>
<feature type="repeat" description="RCC1" evidence="3">
    <location>
        <begin position="320"/>
        <end position="371"/>
    </location>
</feature>
<protein>
    <recommendedName>
        <fullName evidence="5">RCC1-like domain-containing protein</fullName>
    </recommendedName>
</protein>
<feature type="repeat" description="RCC1" evidence="3">
    <location>
        <begin position="97"/>
        <end position="148"/>
    </location>
</feature>
<feature type="domain" description="RCC1-like" evidence="5">
    <location>
        <begin position="46"/>
        <end position="418"/>
    </location>
</feature>
<dbReference type="PROSITE" id="PS50012">
    <property type="entry name" value="RCC1_3"/>
    <property type="match status" value="7"/>
</dbReference>
<feature type="repeat" description="RCC1" evidence="3">
    <location>
        <begin position="205"/>
        <end position="265"/>
    </location>
</feature>
<keyword evidence="1" id="KW-0344">Guanine-nucleotide releasing factor</keyword>
<evidence type="ECO:0000256" key="1">
    <source>
        <dbReference type="ARBA" id="ARBA00022658"/>
    </source>
</evidence>
<name>A0ABQ7PQ77_PLUXY</name>
<dbReference type="InterPro" id="IPR051553">
    <property type="entry name" value="Ran_GTPase-activating"/>
</dbReference>
<feature type="compositionally biased region" description="Basic and acidic residues" evidence="4">
    <location>
        <begin position="434"/>
        <end position="453"/>
    </location>
</feature>
<accession>A0ABQ7PQ77</accession>
<dbReference type="PRINTS" id="PR00633">
    <property type="entry name" value="RCCNDNSATION"/>
</dbReference>
<feature type="repeat" description="RCC1" evidence="3">
    <location>
        <begin position="372"/>
        <end position="423"/>
    </location>
</feature>
<feature type="compositionally biased region" description="Basic and acidic residues" evidence="4">
    <location>
        <begin position="569"/>
        <end position="579"/>
    </location>
</feature>
<feature type="region of interest" description="Disordered" evidence="4">
    <location>
        <begin position="1"/>
        <end position="27"/>
    </location>
</feature>
<evidence type="ECO:0000256" key="4">
    <source>
        <dbReference type="SAM" id="MobiDB-lite"/>
    </source>
</evidence>
<feature type="repeat" description="RCC1" evidence="3">
    <location>
        <begin position="45"/>
        <end position="96"/>
    </location>
</feature>
<reference evidence="6 7" key="1">
    <citation type="submission" date="2021-06" db="EMBL/GenBank/DDBJ databases">
        <title>A haploid diamondback moth (Plutella xylostella L.) genome assembly resolves 31 chromosomes and identifies a diamide resistance mutation.</title>
        <authorList>
            <person name="Ward C.M."/>
            <person name="Perry K.D."/>
            <person name="Baker G."/>
            <person name="Powis K."/>
            <person name="Heckel D.G."/>
            <person name="Baxter S.W."/>
        </authorList>
    </citation>
    <scope>NUCLEOTIDE SEQUENCE [LARGE SCALE GENOMIC DNA]</scope>
    <source>
        <strain evidence="6 7">LV</strain>
        <tissue evidence="6">Single pupa</tissue>
    </source>
</reference>
<dbReference type="PROSITE" id="PS00626">
    <property type="entry name" value="RCC1_2"/>
    <property type="match status" value="3"/>
</dbReference>
<feature type="repeat" description="RCC1" evidence="3">
    <location>
        <begin position="149"/>
        <end position="204"/>
    </location>
</feature>
<feature type="compositionally biased region" description="Low complexity" evidence="4">
    <location>
        <begin position="12"/>
        <end position="22"/>
    </location>
</feature>
<feature type="compositionally biased region" description="Basic residues" evidence="4">
    <location>
        <begin position="1"/>
        <end position="11"/>
    </location>
</feature>
<evidence type="ECO:0000256" key="2">
    <source>
        <dbReference type="ARBA" id="ARBA00022737"/>
    </source>
</evidence>
<dbReference type="EMBL" id="JAHIBW010000031">
    <property type="protein sequence ID" value="KAG7295142.1"/>
    <property type="molecule type" value="Genomic_DNA"/>
</dbReference>
<dbReference type="PROSITE" id="PS00625">
    <property type="entry name" value="RCC1_1"/>
    <property type="match status" value="1"/>
</dbReference>
<dbReference type="InterPro" id="IPR009091">
    <property type="entry name" value="RCC1/BLIP-II"/>
</dbReference>
<comment type="caution">
    <text evidence="6">The sequence shown here is derived from an EMBL/GenBank/DDBJ whole genome shotgun (WGS) entry which is preliminary data.</text>
</comment>
<dbReference type="PANTHER" id="PTHR45982">
    <property type="entry name" value="REGULATOR OF CHROMOSOME CONDENSATION"/>
    <property type="match status" value="1"/>
</dbReference>
<gene>
    <name evidence="6" type="ORF">JYU34_022097</name>
</gene>
<evidence type="ECO:0000313" key="6">
    <source>
        <dbReference type="EMBL" id="KAG7295142.1"/>
    </source>
</evidence>
<keyword evidence="2" id="KW-0677">Repeat</keyword>
<dbReference type="SUPFAM" id="SSF50985">
    <property type="entry name" value="RCC1/BLIP-II"/>
    <property type="match status" value="1"/>
</dbReference>
<dbReference type="InterPro" id="IPR000408">
    <property type="entry name" value="Reg_chr_condens"/>
</dbReference>
<keyword evidence="7" id="KW-1185">Reference proteome</keyword>
<sequence>MPAARGVKRTASKASASTEASSVPKNKKKRGVFQLEIPSIPTKTGRVYTCGMGDVGQLGLGEDIMETTKFKYVSSMGDNMVAVCAGGMHTVALDKDGVVWTFGCNDEGALGRPTSGDSEEGTPGTVTLPGKAVMISAGDSHTAALLENGDVYAWGSFRDSHGSMGLLMSGRSAAPSKTPIRLSVPETAARIASGADHLAVLTTSGAVYTVGCGEQGQLGRLSQRSASRDARQGFSALLVPGKVTLKSPIAAIWAGYHATFALDSSHTMMAWGLNNYSQLGITGTKNKTALYMPSTTSFPSGAWRHVACGQHHSIASDERGAAHALGRQEYGRLGLEREGDAETLELIPALKNHTCVSVACGTSNSFAVTDNGEIYAWGMGSEGQLGIGGSSDAARPSPAPLPAPLRARAVSAGGQHTCLLVEDPEKVNVTPPPAEKEPAEQKEEPVKVEEDSRKKRQNKRQKKDEEEVSSTSDQPQKVNGKDKDSAMEVDDTDNTQTEKPETKSDEATAPSTDKQETETAMETPEEPKETEPKPEDSKTETADVEMAETKEVKDVKETEPVNGAPDSDVTEKITTEKASENVASEKVPSEKVTESSTPSEEAVKTA</sequence>
<evidence type="ECO:0000313" key="7">
    <source>
        <dbReference type="Proteomes" id="UP000823941"/>
    </source>
</evidence>
<feature type="compositionally biased region" description="Basic and acidic residues" evidence="4">
    <location>
        <begin position="525"/>
        <end position="559"/>
    </location>
</feature>
<feature type="repeat" description="RCC1" evidence="3">
    <location>
        <begin position="266"/>
        <end position="319"/>
    </location>
</feature>
<organism evidence="6 7">
    <name type="scientific">Plutella xylostella</name>
    <name type="common">Diamondback moth</name>
    <name type="synonym">Plutella maculipennis</name>
    <dbReference type="NCBI Taxonomy" id="51655"/>
    <lineage>
        <taxon>Eukaryota</taxon>
        <taxon>Metazoa</taxon>
        <taxon>Ecdysozoa</taxon>
        <taxon>Arthropoda</taxon>
        <taxon>Hexapoda</taxon>
        <taxon>Insecta</taxon>
        <taxon>Pterygota</taxon>
        <taxon>Neoptera</taxon>
        <taxon>Endopterygota</taxon>
        <taxon>Lepidoptera</taxon>
        <taxon>Glossata</taxon>
        <taxon>Ditrysia</taxon>
        <taxon>Yponomeutoidea</taxon>
        <taxon>Plutellidae</taxon>
        <taxon>Plutella</taxon>
    </lineage>
</organism>
<evidence type="ECO:0000256" key="3">
    <source>
        <dbReference type="PROSITE-ProRule" id="PRU00235"/>
    </source>
</evidence>
<dbReference type="Gene3D" id="2.130.10.30">
    <property type="entry name" value="Regulator of chromosome condensation 1/beta-lactamase-inhibitor protein II"/>
    <property type="match status" value="1"/>
</dbReference>
<dbReference type="InterPro" id="IPR058923">
    <property type="entry name" value="RCC1-like_dom"/>
</dbReference>
<feature type="region of interest" description="Disordered" evidence="4">
    <location>
        <begin position="420"/>
        <end position="606"/>
    </location>
</feature>
<dbReference type="PANTHER" id="PTHR45982:SF1">
    <property type="entry name" value="REGULATOR OF CHROMOSOME CONDENSATION"/>
    <property type="match status" value="1"/>
</dbReference>